<organism evidence="2 3">
    <name type="scientific">Marinomonas transparens</name>
    <dbReference type="NCBI Taxonomy" id="2795388"/>
    <lineage>
        <taxon>Bacteria</taxon>
        <taxon>Pseudomonadati</taxon>
        <taxon>Pseudomonadota</taxon>
        <taxon>Gammaproteobacteria</taxon>
        <taxon>Oceanospirillales</taxon>
        <taxon>Oceanospirillaceae</taxon>
        <taxon>Marinomonas</taxon>
    </lineage>
</organism>
<evidence type="ECO:0000313" key="3">
    <source>
        <dbReference type="Proteomes" id="UP000628710"/>
    </source>
</evidence>
<comment type="caution">
    <text evidence="2">The sequence shown here is derived from an EMBL/GenBank/DDBJ whole genome shotgun (WGS) entry which is preliminary data.</text>
</comment>
<name>A0A934JNN7_9GAMM</name>
<protein>
    <submittedName>
        <fullName evidence="2">Alpha/beta hydrolase</fullName>
    </submittedName>
</protein>
<dbReference type="InterPro" id="IPR000073">
    <property type="entry name" value="AB_hydrolase_1"/>
</dbReference>
<dbReference type="RefSeq" id="WP_199467043.1">
    <property type="nucleotide sequence ID" value="NZ_JAEMNX010000002.1"/>
</dbReference>
<dbReference type="EMBL" id="JAEMNX010000002">
    <property type="protein sequence ID" value="MBJ7536883.1"/>
    <property type="molecule type" value="Genomic_DNA"/>
</dbReference>
<dbReference type="SUPFAM" id="SSF53474">
    <property type="entry name" value="alpha/beta-Hydrolases"/>
    <property type="match status" value="1"/>
</dbReference>
<dbReference type="InterPro" id="IPR050266">
    <property type="entry name" value="AB_hydrolase_sf"/>
</dbReference>
<dbReference type="InterPro" id="IPR029058">
    <property type="entry name" value="AB_hydrolase_fold"/>
</dbReference>
<reference evidence="2" key="1">
    <citation type="submission" date="2020-12" db="EMBL/GenBank/DDBJ databases">
        <title>Marinomonas arctica sp. nov., a psychrotolerant bacterium isolated from the Arctic.</title>
        <authorList>
            <person name="Zhang Y."/>
        </authorList>
    </citation>
    <scope>NUCLEOTIDE SEQUENCE</scope>
    <source>
        <strain evidence="2">C1424</strain>
    </source>
</reference>
<dbReference type="AlphaFoldDB" id="A0A934JNN7"/>
<dbReference type="PANTHER" id="PTHR43798">
    <property type="entry name" value="MONOACYLGLYCEROL LIPASE"/>
    <property type="match status" value="1"/>
</dbReference>
<accession>A0A934JNN7</accession>
<keyword evidence="3" id="KW-1185">Reference proteome</keyword>
<dbReference type="Proteomes" id="UP000628710">
    <property type="component" value="Unassembled WGS sequence"/>
</dbReference>
<gene>
    <name evidence="2" type="ORF">I8J31_04225</name>
</gene>
<keyword evidence="2" id="KW-0378">Hydrolase</keyword>
<dbReference type="Gene3D" id="3.40.50.1820">
    <property type="entry name" value="alpha/beta hydrolase"/>
    <property type="match status" value="1"/>
</dbReference>
<dbReference type="Pfam" id="PF00561">
    <property type="entry name" value="Abhydrolase_1"/>
    <property type="match status" value="1"/>
</dbReference>
<dbReference type="GO" id="GO:0016787">
    <property type="term" value="F:hydrolase activity"/>
    <property type="evidence" value="ECO:0007669"/>
    <property type="project" value="UniProtKB-KW"/>
</dbReference>
<evidence type="ECO:0000313" key="2">
    <source>
        <dbReference type="EMBL" id="MBJ7536883.1"/>
    </source>
</evidence>
<dbReference type="PRINTS" id="PR00111">
    <property type="entry name" value="ABHYDROLASE"/>
</dbReference>
<proteinExistence type="predicted"/>
<feature type="domain" description="AB hydrolase-1" evidence="1">
    <location>
        <begin position="5"/>
        <end position="229"/>
    </location>
</feature>
<evidence type="ECO:0000259" key="1">
    <source>
        <dbReference type="Pfam" id="PF00561"/>
    </source>
</evidence>
<sequence>MASDIILIRGLFRGKYHWGAFPDTLQSFFPNQNVISVDIPGAGDLFFQDSPSSIEGMVESIRSQLNRSKKFNIISISMGGMIALKWAELYPEEVDHLVCINTNAKGFSPFYHRLILKNYVTILRALFSSPHQKERLIYSMVSNKALDVKVIEDWVAINQAHPMRRKNFFRQFSAALKFEAEKPNCKLLFISSRLDRLVSYKATQAIAKKWNETLIENPLDGHDIPLDNPEWLCQQLVKWIKD</sequence>